<accession>A0A9P6UWD4</accession>
<dbReference type="InterPro" id="IPR016151">
    <property type="entry name" value="DNA_mismatch_repair_MutS_N"/>
</dbReference>
<evidence type="ECO:0000256" key="5">
    <source>
        <dbReference type="ARBA" id="ARBA00022763"/>
    </source>
</evidence>
<dbReference type="PANTHER" id="PTHR11361:SF122">
    <property type="entry name" value="DNA MISMATCH REPAIR PROTEIN MSH3"/>
    <property type="match status" value="1"/>
</dbReference>
<feature type="compositionally biased region" description="Acidic residues" evidence="14">
    <location>
        <begin position="239"/>
        <end position="255"/>
    </location>
</feature>
<comment type="subcellular location">
    <subcellularLocation>
        <location evidence="1">Nucleus</location>
    </subcellularLocation>
</comment>
<feature type="compositionally biased region" description="Acidic residues" evidence="14">
    <location>
        <begin position="75"/>
        <end position="84"/>
    </location>
</feature>
<dbReference type="InterPro" id="IPR000432">
    <property type="entry name" value="DNA_mismatch_repair_MutS_C"/>
</dbReference>
<evidence type="ECO:0000256" key="6">
    <source>
        <dbReference type="ARBA" id="ARBA00022840"/>
    </source>
</evidence>
<dbReference type="Gene3D" id="1.10.1420.10">
    <property type="match status" value="2"/>
</dbReference>
<feature type="compositionally biased region" description="Polar residues" evidence="14">
    <location>
        <begin position="108"/>
        <end position="131"/>
    </location>
</feature>
<evidence type="ECO:0000256" key="13">
    <source>
        <dbReference type="RuleBase" id="RU003756"/>
    </source>
</evidence>
<dbReference type="Gene3D" id="3.40.50.300">
    <property type="entry name" value="P-loop containing nucleotide triphosphate hydrolases"/>
    <property type="match status" value="1"/>
</dbReference>
<sequence length="1301" mass="143608">MATTSTSLTSSRDPSSPSSTKEPVPSQRKEAATDSQVPKNSTSSSVNTQQQQQPQKRTRASATRKSQEHNTEVEKEGEEDEGQDEPLFPSGFAGVVEQFSRLDHTSPIKPSSRSQIQQVPKNSAKDATTTEGDMEGVEFDVLLPPSPSRVKSKSGSSPNNHLSSFGYKANTSNSAHGTANDSSAAMDVLSTDEQRARAERRERFKRKLGPAEDEPSSGAGATEDEDVRPARRRRLIVSESDDNMDQSAAEDDDYEDKPKTQARNGGGSQRTSVPAPPPSKPSTASRSKKSIYTPLEQQYLDIKGQYPDALLCIEVGYKYRFFDKDAEIASRELSIAHFMDRNFYTASIPIHRLDVHVRRLVHAGHKVGVVKQMETAALKSAGDNKSAPFTRKLTNLYTKATFIESLDQDEEQSFVGGRAPSSQFIMCIHEQPMGGSGPDERVKLAMVAVQPATGDIVYDEFVDGHFRNELETRLLHLQPAELIVPSEPMSKATEKLLGHLTAYSGRGTQEDVRIERTDGFIKYARAFSLVSEFYTDSLKEEQLEHKTGREGSSADDRAKKSQKEALLKTVLGLSKELIIALSAILTHLTAFGLASIFRLSKYFECFTSRSHMLLNGNTISNLELYRNQTDGTSKGSLFAILDHTTTGFGRRLLKKWVGKPLVDKEALQERVDAVEEILALTGKNVYLDNARNVLKGLMDMEKGVCRIHYGKSSPKEFLAIVQTFMKVSGILPEEKRCRTNADFGLSSPMLNRLIGSLSNALEDSQYFLEGLNKTAAAKNDKLLMFQDELIADKWPEIIAHRNEIIVTEDDLEEELARIRKLLREPKLEFSTVSAIEYLVEVKNKDTAKVPKNWVKISGTKQVSRFHTPEVIQLMASKAQNQERLAMACDGAFSSFQHEFSERYEVFRDLVQNLAVLDCLFSLAVVACLPGYVKPQYVDDSVDGEAEGEDEDQDMNDEEVQQQSTGSLVGKRRSKSGASPTTTIDIRNGRHPMVEQMMLSSGGFVANDIQLGTNTVTGTDEKTIILTGPNMGGKSCYIRTVALLCIMAQIGSYLPADSARVSMLDAVYTRMGASDNIFGHESTFMVELQETSDILKMASERSLVILDELGRGTSTLDGVAIAYAVLKHVVENIRAVTLFVTHYPSLADVAREFPEGAVRNFHMGFMASAAGSLSVSGGEGEGRDMDLAMAIDGVDGDEKAAVDDMDIVFLYKLVPGVSMKSYGLNVARMAKLSGSLINKAKIKSKELEQILERRVEQRRQFQLHQEDGGGSGQDQRLGRLMQIVRCKTEDQASQLIQDIAHS</sequence>
<dbReference type="PANTHER" id="PTHR11361">
    <property type="entry name" value="DNA MISMATCH REPAIR PROTEIN MUTS FAMILY MEMBER"/>
    <property type="match status" value="1"/>
</dbReference>
<feature type="compositionally biased region" description="Basic and acidic residues" evidence="14">
    <location>
        <begin position="65"/>
        <end position="74"/>
    </location>
</feature>
<evidence type="ECO:0000256" key="3">
    <source>
        <dbReference type="ARBA" id="ARBA00022151"/>
    </source>
</evidence>
<dbReference type="SMART" id="SM00533">
    <property type="entry name" value="MUTSd"/>
    <property type="match status" value="1"/>
</dbReference>
<dbReference type="Proteomes" id="UP000823405">
    <property type="component" value="Unassembled WGS sequence"/>
</dbReference>
<name>A0A9P6UWD4_9FUNG</name>
<evidence type="ECO:0000313" key="17">
    <source>
        <dbReference type="Proteomes" id="UP000823405"/>
    </source>
</evidence>
<dbReference type="GO" id="GO:0140664">
    <property type="term" value="F:ATP-dependent DNA damage sensor activity"/>
    <property type="evidence" value="ECO:0007669"/>
    <property type="project" value="InterPro"/>
</dbReference>
<feature type="compositionally biased region" description="Polar residues" evidence="14">
    <location>
        <begin position="159"/>
        <end position="183"/>
    </location>
</feature>
<dbReference type="InterPro" id="IPR007861">
    <property type="entry name" value="DNA_mismatch_repair_MutS_clamp"/>
</dbReference>
<feature type="compositionally biased region" description="Low complexity" evidence="14">
    <location>
        <begin position="1"/>
        <end position="20"/>
    </location>
</feature>
<proteinExistence type="inferred from homology"/>
<dbReference type="Gene3D" id="3.40.1170.10">
    <property type="entry name" value="DNA repair protein MutS, domain I"/>
    <property type="match status" value="1"/>
</dbReference>
<dbReference type="Pfam" id="PF05190">
    <property type="entry name" value="MutS_IV"/>
    <property type="match status" value="1"/>
</dbReference>
<evidence type="ECO:0000256" key="7">
    <source>
        <dbReference type="ARBA" id="ARBA00023125"/>
    </source>
</evidence>
<feature type="compositionally biased region" description="Polar residues" evidence="14">
    <location>
        <begin position="33"/>
        <end position="48"/>
    </location>
</feature>
<keyword evidence="5 13" id="KW-0227">DNA damage</keyword>
<dbReference type="InterPro" id="IPR007695">
    <property type="entry name" value="DNA_mismatch_repair_MutS-lik_N"/>
</dbReference>
<dbReference type="GO" id="GO:0005634">
    <property type="term" value="C:nucleus"/>
    <property type="evidence" value="ECO:0007669"/>
    <property type="project" value="UniProtKB-SubCell"/>
</dbReference>
<keyword evidence="6" id="KW-0067">ATP-binding</keyword>
<feature type="compositionally biased region" description="Acidic residues" evidence="14">
    <location>
        <begin position="941"/>
        <end position="959"/>
    </location>
</feature>
<dbReference type="FunFam" id="1.10.1420.10:FF:000004">
    <property type="entry name" value="DNA mismatch repair protein Msh3"/>
    <property type="match status" value="1"/>
</dbReference>
<evidence type="ECO:0000256" key="11">
    <source>
        <dbReference type="ARBA" id="ARBA00029792"/>
    </source>
</evidence>
<dbReference type="InterPro" id="IPR036187">
    <property type="entry name" value="DNA_mismatch_repair_MutS_sf"/>
</dbReference>
<dbReference type="SUPFAM" id="SSF52540">
    <property type="entry name" value="P-loop containing nucleoside triphosphate hydrolases"/>
    <property type="match status" value="1"/>
</dbReference>
<keyword evidence="9" id="KW-0539">Nucleus</keyword>
<comment type="function">
    <text evidence="13">Component of the post-replicative DNA mismatch repair system (MMR).</text>
</comment>
<dbReference type="SUPFAM" id="SSF55271">
    <property type="entry name" value="DNA repair protein MutS, domain I"/>
    <property type="match status" value="1"/>
</dbReference>
<comment type="caution">
    <text evidence="16">The sequence shown here is derived from an EMBL/GenBank/DDBJ whole genome shotgun (WGS) entry which is preliminary data.</text>
</comment>
<feature type="domain" description="DNA mismatch repair proteins mutS family" evidence="15">
    <location>
        <begin position="1101"/>
        <end position="1117"/>
    </location>
</feature>
<keyword evidence="7 13" id="KW-0238">DNA-binding</keyword>
<keyword evidence="8 13" id="KW-0234">DNA repair</keyword>
<dbReference type="InterPro" id="IPR007860">
    <property type="entry name" value="DNA_mmatch_repair_MutS_con_dom"/>
</dbReference>
<dbReference type="PROSITE" id="PS00486">
    <property type="entry name" value="DNA_MISMATCH_REPAIR_2"/>
    <property type="match status" value="1"/>
</dbReference>
<dbReference type="GO" id="GO:0005524">
    <property type="term" value="F:ATP binding"/>
    <property type="evidence" value="ECO:0007669"/>
    <property type="project" value="UniProtKB-UniRule"/>
</dbReference>
<dbReference type="GO" id="GO:0030983">
    <property type="term" value="F:mismatched DNA binding"/>
    <property type="evidence" value="ECO:0007669"/>
    <property type="project" value="UniProtKB-UniRule"/>
</dbReference>
<feature type="compositionally biased region" description="Basic and acidic residues" evidence="14">
    <location>
        <begin position="192"/>
        <end position="202"/>
    </location>
</feature>
<dbReference type="Pfam" id="PF05192">
    <property type="entry name" value="MutS_III"/>
    <property type="match status" value="1"/>
</dbReference>
<dbReference type="Pfam" id="PF00488">
    <property type="entry name" value="MutS_V"/>
    <property type="match status" value="1"/>
</dbReference>
<reference evidence="16" key="1">
    <citation type="journal article" date="2020" name="Fungal Divers.">
        <title>Resolving the Mortierellaceae phylogeny through synthesis of multi-gene phylogenetics and phylogenomics.</title>
        <authorList>
            <person name="Vandepol N."/>
            <person name="Liber J."/>
            <person name="Desiro A."/>
            <person name="Na H."/>
            <person name="Kennedy M."/>
            <person name="Barry K."/>
            <person name="Grigoriev I.V."/>
            <person name="Miller A.N."/>
            <person name="O'Donnell K."/>
            <person name="Stajich J.E."/>
            <person name="Bonito G."/>
        </authorList>
    </citation>
    <scope>NUCLEOTIDE SEQUENCE</scope>
    <source>
        <strain evidence="16">NVP60</strain>
    </source>
</reference>
<feature type="region of interest" description="Disordered" evidence="14">
    <location>
        <begin position="1"/>
        <end position="290"/>
    </location>
</feature>
<gene>
    <name evidence="16" type="primary">MSH3</name>
    <name evidence="16" type="ORF">BGZ97_008343</name>
</gene>
<dbReference type="EMBL" id="JAAAIN010000038">
    <property type="protein sequence ID" value="KAG0322191.1"/>
    <property type="molecule type" value="Genomic_DNA"/>
</dbReference>
<dbReference type="Pfam" id="PF01624">
    <property type="entry name" value="MutS_I"/>
    <property type="match status" value="1"/>
</dbReference>
<dbReference type="Pfam" id="PF05188">
    <property type="entry name" value="MutS_II"/>
    <property type="match status" value="1"/>
</dbReference>
<dbReference type="Gene3D" id="3.30.420.110">
    <property type="entry name" value="MutS, connector domain"/>
    <property type="match status" value="1"/>
</dbReference>
<protein>
    <recommendedName>
        <fullName evidence="3 12">DNA mismatch repair protein MSH3</fullName>
    </recommendedName>
    <alternativeName>
        <fullName evidence="3 12">DNA mismatch repair protein MSH3</fullName>
    </alternativeName>
    <alternativeName>
        <fullName evidence="11">MutS protein homolog 3</fullName>
    </alternativeName>
</protein>
<comment type="similarity">
    <text evidence="2">Belongs to the DNA mismatch repair MutS family. MSH3 subfamily.</text>
</comment>
<evidence type="ECO:0000256" key="1">
    <source>
        <dbReference type="ARBA" id="ARBA00004123"/>
    </source>
</evidence>
<dbReference type="GO" id="GO:0006298">
    <property type="term" value="P:mismatch repair"/>
    <property type="evidence" value="ECO:0007669"/>
    <property type="project" value="InterPro"/>
</dbReference>
<comment type="subunit">
    <text evidence="10">Heterodimer consisting of MSH2-MSH3 (MutS beta). Forms a ternary complex with MutL alpha (MLH1-PMS1).</text>
</comment>
<evidence type="ECO:0000256" key="9">
    <source>
        <dbReference type="ARBA" id="ARBA00023242"/>
    </source>
</evidence>
<dbReference type="InterPro" id="IPR036678">
    <property type="entry name" value="MutS_con_dom_sf"/>
</dbReference>
<dbReference type="InterPro" id="IPR045076">
    <property type="entry name" value="MutS"/>
</dbReference>
<dbReference type="InterPro" id="IPR027417">
    <property type="entry name" value="P-loop_NTPase"/>
</dbReference>
<dbReference type="SUPFAM" id="SSF48334">
    <property type="entry name" value="DNA repair protein MutS, domain III"/>
    <property type="match status" value="1"/>
</dbReference>
<organism evidence="16 17">
    <name type="scientific">Linnemannia gamsii</name>
    <dbReference type="NCBI Taxonomy" id="64522"/>
    <lineage>
        <taxon>Eukaryota</taxon>
        <taxon>Fungi</taxon>
        <taxon>Fungi incertae sedis</taxon>
        <taxon>Mucoromycota</taxon>
        <taxon>Mortierellomycotina</taxon>
        <taxon>Mortierellomycetes</taxon>
        <taxon>Mortierellales</taxon>
        <taxon>Mortierellaceae</taxon>
        <taxon>Linnemannia</taxon>
    </lineage>
</organism>
<feature type="region of interest" description="Disordered" evidence="14">
    <location>
        <begin position="941"/>
        <end position="989"/>
    </location>
</feature>
<keyword evidence="4 13" id="KW-0547">Nucleotide-binding</keyword>
<evidence type="ECO:0000256" key="4">
    <source>
        <dbReference type="ARBA" id="ARBA00022741"/>
    </source>
</evidence>
<evidence type="ECO:0000256" key="14">
    <source>
        <dbReference type="SAM" id="MobiDB-lite"/>
    </source>
</evidence>
<dbReference type="OrthoDB" id="121051at2759"/>
<feature type="compositionally biased region" description="Polar residues" evidence="14">
    <location>
        <begin position="975"/>
        <end position="984"/>
    </location>
</feature>
<dbReference type="GO" id="GO:0006312">
    <property type="term" value="P:mitotic recombination"/>
    <property type="evidence" value="ECO:0007669"/>
    <property type="project" value="TreeGrafter"/>
</dbReference>
<dbReference type="SMART" id="SM00534">
    <property type="entry name" value="MUTSac"/>
    <property type="match status" value="1"/>
</dbReference>
<evidence type="ECO:0000256" key="12">
    <source>
        <dbReference type="ARBA" id="ARBA00073774"/>
    </source>
</evidence>
<dbReference type="InterPro" id="IPR007696">
    <property type="entry name" value="DNA_mismatch_repair_MutS_core"/>
</dbReference>
<evidence type="ECO:0000256" key="2">
    <source>
        <dbReference type="ARBA" id="ARBA00007094"/>
    </source>
</evidence>
<keyword evidence="17" id="KW-1185">Reference proteome</keyword>
<evidence type="ECO:0000259" key="15">
    <source>
        <dbReference type="PROSITE" id="PS00486"/>
    </source>
</evidence>
<evidence type="ECO:0000313" key="16">
    <source>
        <dbReference type="EMBL" id="KAG0322191.1"/>
    </source>
</evidence>
<dbReference type="FunFam" id="3.40.1170.10:FF:000004">
    <property type="entry name" value="DNA mismatch repair protein"/>
    <property type="match status" value="1"/>
</dbReference>
<evidence type="ECO:0000256" key="10">
    <source>
        <dbReference type="ARBA" id="ARBA00025902"/>
    </source>
</evidence>
<evidence type="ECO:0000256" key="8">
    <source>
        <dbReference type="ARBA" id="ARBA00023204"/>
    </source>
</evidence>